<dbReference type="EMBL" id="MEVL01000025">
    <property type="protein sequence ID" value="OGC60071.1"/>
    <property type="molecule type" value="Genomic_DNA"/>
</dbReference>
<dbReference type="PANTHER" id="PTHR33608">
    <property type="entry name" value="BLL2464 PROTEIN"/>
    <property type="match status" value="1"/>
</dbReference>
<dbReference type="STRING" id="1802628.A2890_01095"/>
<dbReference type="InterPro" id="IPR036465">
    <property type="entry name" value="vWFA_dom_sf"/>
</dbReference>
<dbReference type="PANTHER" id="PTHR33608:SF6">
    <property type="entry name" value="BLL2464 PROTEIN"/>
    <property type="match status" value="1"/>
</dbReference>
<dbReference type="Pfam" id="PF01882">
    <property type="entry name" value="DUF58"/>
    <property type="match status" value="1"/>
</dbReference>
<dbReference type="InterPro" id="IPR002881">
    <property type="entry name" value="DUF58"/>
</dbReference>
<sequence>MKSNPIELRLEEIRYWIRWLSRSFAAGRWNSYSRGRGFDFQGIAPFREDPDMSRINQKATLASGELHVSQFSEERNASILLLANVGPSMAFGSAETKMERLALLAAIFSYSAYRAKDYFRFVGYTDEVELGFPKPRDRSYPIMLAEAILNFDWRGKKRGGLVRAVAKVPKKKSLVVIISDHLGKLDGTERALQALVAAGHEVLSIILWDERETKFPDGWGFLPLQDLETGEIRHVLVNARSRRILERNIAERKKEIEALFRRFGIQPHFFSQTSEEDLASLVQIFMALRTRV</sequence>
<protein>
    <recommendedName>
        <fullName evidence="1">DUF58 domain-containing protein</fullName>
    </recommendedName>
</protein>
<reference evidence="2 3" key="1">
    <citation type="journal article" date="2016" name="Nat. Commun.">
        <title>Thousands of microbial genomes shed light on interconnected biogeochemical processes in an aquifer system.</title>
        <authorList>
            <person name="Anantharaman K."/>
            <person name="Brown C.T."/>
            <person name="Hug L.A."/>
            <person name="Sharon I."/>
            <person name="Castelle C.J."/>
            <person name="Probst A.J."/>
            <person name="Thomas B.C."/>
            <person name="Singh A."/>
            <person name="Wilkins M.J."/>
            <person name="Karaoz U."/>
            <person name="Brodie E.L."/>
            <person name="Williams K.H."/>
            <person name="Hubbard S.S."/>
            <person name="Banfield J.F."/>
        </authorList>
    </citation>
    <scope>NUCLEOTIDE SEQUENCE [LARGE SCALE GENOMIC DNA]</scope>
</reference>
<comment type="caution">
    <text evidence="2">The sequence shown here is derived from an EMBL/GenBank/DDBJ whole genome shotgun (WGS) entry which is preliminary data.</text>
</comment>
<gene>
    <name evidence="2" type="ORF">A2890_01095</name>
</gene>
<dbReference type="Proteomes" id="UP000176967">
    <property type="component" value="Unassembled WGS sequence"/>
</dbReference>
<evidence type="ECO:0000313" key="2">
    <source>
        <dbReference type="EMBL" id="OGC60071.1"/>
    </source>
</evidence>
<name>A0A1F4VS98_UNCKA</name>
<accession>A0A1F4VS98</accession>
<proteinExistence type="predicted"/>
<evidence type="ECO:0000259" key="1">
    <source>
        <dbReference type="Pfam" id="PF01882"/>
    </source>
</evidence>
<dbReference type="SUPFAM" id="SSF53300">
    <property type="entry name" value="vWA-like"/>
    <property type="match status" value="1"/>
</dbReference>
<dbReference type="AlphaFoldDB" id="A0A1F4VS98"/>
<evidence type="ECO:0000313" key="3">
    <source>
        <dbReference type="Proteomes" id="UP000176967"/>
    </source>
</evidence>
<organism evidence="2 3">
    <name type="scientific">candidate division WWE3 bacterium RIFCSPLOWO2_01_FULL_53_14</name>
    <dbReference type="NCBI Taxonomy" id="1802628"/>
    <lineage>
        <taxon>Bacteria</taxon>
        <taxon>Katanobacteria</taxon>
    </lineage>
</organism>
<feature type="domain" description="DUF58" evidence="1">
    <location>
        <begin position="53"/>
        <end position="253"/>
    </location>
</feature>